<name>A0AA36INT0_9DINO</name>
<dbReference type="AlphaFoldDB" id="A0AA36INT0"/>
<feature type="non-terminal residue" evidence="2">
    <location>
        <position position="1"/>
    </location>
</feature>
<accession>A0AA36INT0</accession>
<keyword evidence="3" id="KW-1185">Reference proteome</keyword>
<proteinExistence type="predicted"/>
<dbReference type="EMBL" id="CAUJNA010002001">
    <property type="protein sequence ID" value="CAJ1390102.1"/>
    <property type="molecule type" value="Genomic_DNA"/>
</dbReference>
<evidence type="ECO:0000256" key="1">
    <source>
        <dbReference type="SAM" id="MobiDB-lite"/>
    </source>
</evidence>
<evidence type="ECO:0000313" key="2">
    <source>
        <dbReference type="EMBL" id="CAJ1390102.1"/>
    </source>
</evidence>
<feature type="non-terminal residue" evidence="2">
    <location>
        <position position="95"/>
    </location>
</feature>
<organism evidence="2 3">
    <name type="scientific">Effrenium voratum</name>
    <dbReference type="NCBI Taxonomy" id="2562239"/>
    <lineage>
        <taxon>Eukaryota</taxon>
        <taxon>Sar</taxon>
        <taxon>Alveolata</taxon>
        <taxon>Dinophyceae</taxon>
        <taxon>Suessiales</taxon>
        <taxon>Symbiodiniaceae</taxon>
        <taxon>Effrenium</taxon>
    </lineage>
</organism>
<comment type="caution">
    <text evidence="2">The sequence shown here is derived from an EMBL/GenBank/DDBJ whole genome shotgun (WGS) entry which is preliminary data.</text>
</comment>
<reference evidence="2" key="1">
    <citation type="submission" date="2023-08" db="EMBL/GenBank/DDBJ databases">
        <authorList>
            <person name="Chen Y."/>
            <person name="Shah S."/>
            <person name="Dougan E. K."/>
            <person name="Thang M."/>
            <person name="Chan C."/>
        </authorList>
    </citation>
    <scope>NUCLEOTIDE SEQUENCE</scope>
</reference>
<protein>
    <submittedName>
        <fullName evidence="2">Uncharacterized protein</fullName>
    </submittedName>
</protein>
<dbReference type="Proteomes" id="UP001178507">
    <property type="component" value="Unassembled WGS sequence"/>
</dbReference>
<sequence>SATSTLPGIASRANAPRGPSPLVGFGPACPARRVGCPAPGTASARTCPGASSAHAWRSPWLSSWRFWWRSSAKATLLCHLLRQRRRSVTPWPLSW</sequence>
<feature type="region of interest" description="Disordered" evidence="1">
    <location>
        <begin position="1"/>
        <end position="22"/>
    </location>
</feature>
<gene>
    <name evidence="2" type="ORF">EVOR1521_LOCUS15602</name>
</gene>
<evidence type="ECO:0000313" key="3">
    <source>
        <dbReference type="Proteomes" id="UP001178507"/>
    </source>
</evidence>